<accession>A0AAV2RV29</accession>
<dbReference type="PANTHER" id="PTHR10367">
    <property type="entry name" value="MRNA-CAPPING ENZYME"/>
    <property type="match status" value="1"/>
</dbReference>
<evidence type="ECO:0000259" key="4">
    <source>
        <dbReference type="PROSITE" id="PS50056"/>
    </source>
</evidence>
<keyword evidence="2" id="KW-0904">Protein phosphatase</keyword>
<evidence type="ECO:0008006" key="7">
    <source>
        <dbReference type="Google" id="ProtNLM"/>
    </source>
</evidence>
<dbReference type="InterPro" id="IPR000340">
    <property type="entry name" value="Dual-sp_phosphatase_cat-dom"/>
</dbReference>
<dbReference type="InterPro" id="IPR029021">
    <property type="entry name" value="Prot-tyrosine_phosphatase-like"/>
</dbReference>
<dbReference type="AlphaFoldDB" id="A0AAV2RV29"/>
<dbReference type="PROSITE" id="PS50054">
    <property type="entry name" value="TYR_PHOSPHATASE_DUAL"/>
    <property type="match status" value="1"/>
</dbReference>
<dbReference type="SMART" id="SM00195">
    <property type="entry name" value="DSPc"/>
    <property type="match status" value="1"/>
</dbReference>
<evidence type="ECO:0000313" key="5">
    <source>
        <dbReference type="EMBL" id="CAL4139253.1"/>
    </source>
</evidence>
<sequence>MPNKNYSLPEDWTRYSKVGQQVPKTRFIPFKVPLSNEILNKNSHIGSRNKFGPQDIVDSGLNIGLIIDLTNTDRYYDKSLFERNGIQHHKLRSAGHAIPNAEKVNEFNRIVDKFLSDNRHNGKLIGVHCTHGINRTGYMICRYMIQRQGKDPKRAIADFNTARGNTLDRETYLDDLQKASW</sequence>
<dbReference type="GO" id="GO:0004721">
    <property type="term" value="F:phosphoprotein phosphatase activity"/>
    <property type="evidence" value="ECO:0007669"/>
    <property type="project" value="UniProtKB-KW"/>
</dbReference>
<dbReference type="GO" id="GO:0004651">
    <property type="term" value="F:polynucleotide 5'-phosphatase activity"/>
    <property type="evidence" value="ECO:0007669"/>
    <property type="project" value="TreeGrafter"/>
</dbReference>
<protein>
    <recommendedName>
        <fullName evidence="7">RNA/RNP complex-1-interacting phosphatase</fullName>
    </recommendedName>
</protein>
<dbReference type="PANTHER" id="PTHR10367:SF9">
    <property type="entry name" value="DUAL-SPECIFICITY PHOSPHATASE 11 (RNA_RNP COMPLEX 1-INTERACTING)"/>
    <property type="match status" value="1"/>
</dbReference>
<comment type="caution">
    <text evidence="5">The sequence shown here is derived from an EMBL/GenBank/DDBJ whole genome shotgun (WGS) entry which is preliminary data.</text>
</comment>
<dbReference type="EMBL" id="CAXKWB010031334">
    <property type="protein sequence ID" value="CAL4139253.1"/>
    <property type="molecule type" value="Genomic_DNA"/>
</dbReference>
<proteinExistence type="predicted"/>
<keyword evidence="1" id="KW-0378">Hydrolase</keyword>
<dbReference type="InterPro" id="IPR016130">
    <property type="entry name" value="Tyr_Pase_AS"/>
</dbReference>
<dbReference type="SUPFAM" id="SSF52799">
    <property type="entry name" value="(Phosphotyrosine protein) phosphatases II"/>
    <property type="match status" value="1"/>
</dbReference>
<dbReference type="Pfam" id="PF00782">
    <property type="entry name" value="DSPc"/>
    <property type="match status" value="1"/>
</dbReference>
<reference evidence="5 6" key="1">
    <citation type="submission" date="2024-05" db="EMBL/GenBank/DDBJ databases">
        <authorList>
            <person name="Wallberg A."/>
        </authorList>
    </citation>
    <scope>NUCLEOTIDE SEQUENCE [LARGE SCALE GENOMIC DNA]</scope>
</reference>
<evidence type="ECO:0000259" key="3">
    <source>
        <dbReference type="PROSITE" id="PS50054"/>
    </source>
</evidence>
<organism evidence="5 6">
    <name type="scientific">Meganyctiphanes norvegica</name>
    <name type="common">Northern krill</name>
    <name type="synonym">Thysanopoda norvegica</name>
    <dbReference type="NCBI Taxonomy" id="48144"/>
    <lineage>
        <taxon>Eukaryota</taxon>
        <taxon>Metazoa</taxon>
        <taxon>Ecdysozoa</taxon>
        <taxon>Arthropoda</taxon>
        <taxon>Crustacea</taxon>
        <taxon>Multicrustacea</taxon>
        <taxon>Malacostraca</taxon>
        <taxon>Eumalacostraca</taxon>
        <taxon>Eucarida</taxon>
        <taxon>Euphausiacea</taxon>
        <taxon>Euphausiidae</taxon>
        <taxon>Meganyctiphanes</taxon>
    </lineage>
</organism>
<feature type="domain" description="Tyrosine-protein phosphatase" evidence="3">
    <location>
        <begin position="30"/>
        <end position="181"/>
    </location>
</feature>
<dbReference type="Proteomes" id="UP001497623">
    <property type="component" value="Unassembled WGS sequence"/>
</dbReference>
<evidence type="ECO:0000256" key="1">
    <source>
        <dbReference type="ARBA" id="ARBA00022801"/>
    </source>
</evidence>
<dbReference type="Gene3D" id="3.90.190.10">
    <property type="entry name" value="Protein tyrosine phosphatase superfamily"/>
    <property type="match status" value="1"/>
</dbReference>
<evidence type="ECO:0000256" key="2">
    <source>
        <dbReference type="ARBA" id="ARBA00022912"/>
    </source>
</evidence>
<dbReference type="PROSITE" id="PS50056">
    <property type="entry name" value="TYR_PHOSPHATASE_2"/>
    <property type="match status" value="1"/>
</dbReference>
<gene>
    <name evidence="5" type="ORF">MNOR_LOCUS28424</name>
</gene>
<dbReference type="InterPro" id="IPR020422">
    <property type="entry name" value="TYR_PHOSPHATASE_DUAL_dom"/>
</dbReference>
<evidence type="ECO:0000313" key="6">
    <source>
        <dbReference type="Proteomes" id="UP001497623"/>
    </source>
</evidence>
<dbReference type="PROSITE" id="PS00383">
    <property type="entry name" value="TYR_PHOSPHATASE_1"/>
    <property type="match status" value="1"/>
</dbReference>
<name>A0AAV2RV29_MEGNR</name>
<dbReference type="InterPro" id="IPR051029">
    <property type="entry name" value="mRNA_Capping_Enz/RNA_Phosphat"/>
</dbReference>
<feature type="domain" description="Tyrosine specific protein phosphatases" evidence="4">
    <location>
        <begin position="105"/>
        <end position="174"/>
    </location>
</feature>
<keyword evidence="6" id="KW-1185">Reference proteome</keyword>
<dbReference type="InterPro" id="IPR000387">
    <property type="entry name" value="Tyr_Pase_dom"/>
</dbReference>